<keyword evidence="9" id="KW-1185">Reference proteome</keyword>
<feature type="transmembrane region" description="Helical" evidence="7">
    <location>
        <begin position="30"/>
        <end position="51"/>
    </location>
</feature>
<dbReference type="Proteomes" id="UP000683575">
    <property type="component" value="Chromosome"/>
</dbReference>
<accession>A0A975SZ79</accession>
<keyword evidence="3" id="KW-1003">Cell membrane</keyword>
<keyword evidence="6 7" id="KW-0472">Membrane</keyword>
<protein>
    <submittedName>
        <fullName evidence="8">GlsB/YeaQ/YmgE family stress response membrane protein</fullName>
    </submittedName>
</protein>
<dbReference type="GO" id="GO:0005886">
    <property type="term" value="C:plasma membrane"/>
    <property type="evidence" value="ECO:0007669"/>
    <property type="project" value="UniProtKB-SubCell"/>
</dbReference>
<sequence>MEIIGVIIAGIIIGLLGKFVAPGDKDNIPIWLTVLCGVGGVILGWFVYTAFGGNGSPGIDWTRWIVAILVAAVLVVIASTLTGRNTGGRKANTL</sequence>
<evidence type="ECO:0000256" key="1">
    <source>
        <dbReference type="ARBA" id="ARBA00004651"/>
    </source>
</evidence>
<dbReference type="InterPro" id="IPR007341">
    <property type="entry name" value="Transgly_assoc"/>
</dbReference>
<proteinExistence type="inferred from homology"/>
<dbReference type="PANTHER" id="PTHR33884:SF3">
    <property type="entry name" value="UPF0410 PROTEIN YMGE"/>
    <property type="match status" value="1"/>
</dbReference>
<evidence type="ECO:0000256" key="4">
    <source>
        <dbReference type="ARBA" id="ARBA00022692"/>
    </source>
</evidence>
<evidence type="ECO:0000256" key="7">
    <source>
        <dbReference type="SAM" id="Phobius"/>
    </source>
</evidence>
<evidence type="ECO:0000256" key="5">
    <source>
        <dbReference type="ARBA" id="ARBA00022989"/>
    </source>
</evidence>
<gene>
    <name evidence="8" type="ORF">KRR39_02210</name>
</gene>
<evidence type="ECO:0000313" key="9">
    <source>
        <dbReference type="Proteomes" id="UP000683575"/>
    </source>
</evidence>
<dbReference type="EMBL" id="CP077062">
    <property type="protein sequence ID" value="QWZ08695.1"/>
    <property type="molecule type" value="Genomic_DNA"/>
</dbReference>
<evidence type="ECO:0000256" key="2">
    <source>
        <dbReference type="ARBA" id="ARBA00011006"/>
    </source>
</evidence>
<feature type="transmembrane region" description="Helical" evidence="7">
    <location>
        <begin position="63"/>
        <end position="81"/>
    </location>
</feature>
<comment type="similarity">
    <text evidence="2">Belongs to the UPF0410 family.</text>
</comment>
<dbReference type="AlphaFoldDB" id="A0A975SZ79"/>
<dbReference type="RefSeq" id="WP_216940370.1">
    <property type="nucleotide sequence ID" value="NZ_CP077062.1"/>
</dbReference>
<feature type="transmembrane region" description="Helical" evidence="7">
    <location>
        <begin position="6"/>
        <end position="23"/>
    </location>
</feature>
<comment type="subcellular location">
    <subcellularLocation>
        <location evidence="1">Cell membrane</location>
        <topology evidence="1">Multi-pass membrane protein</topology>
    </subcellularLocation>
</comment>
<keyword evidence="4 7" id="KW-0812">Transmembrane</keyword>
<organism evidence="8 9">
    <name type="scientific">Nocardioides panacis</name>
    <dbReference type="NCBI Taxonomy" id="2849501"/>
    <lineage>
        <taxon>Bacteria</taxon>
        <taxon>Bacillati</taxon>
        <taxon>Actinomycetota</taxon>
        <taxon>Actinomycetes</taxon>
        <taxon>Propionibacteriales</taxon>
        <taxon>Nocardioidaceae</taxon>
        <taxon>Nocardioides</taxon>
    </lineage>
</organism>
<reference evidence="8" key="1">
    <citation type="submission" date="2021-06" db="EMBL/GenBank/DDBJ databases">
        <title>Complete genome sequence of Nocardioides sp. G188.</title>
        <authorList>
            <person name="Im W.-T."/>
        </authorList>
    </citation>
    <scope>NUCLEOTIDE SEQUENCE</scope>
    <source>
        <strain evidence="8">G188</strain>
    </source>
</reference>
<dbReference type="PANTHER" id="PTHR33884">
    <property type="entry name" value="UPF0410 PROTEIN YMGE"/>
    <property type="match status" value="1"/>
</dbReference>
<evidence type="ECO:0000256" key="6">
    <source>
        <dbReference type="ARBA" id="ARBA00023136"/>
    </source>
</evidence>
<evidence type="ECO:0000313" key="8">
    <source>
        <dbReference type="EMBL" id="QWZ08695.1"/>
    </source>
</evidence>
<keyword evidence="5 7" id="KW-1133">Transmembrane helix</keyword>
<dbReference type="KEGG" id="nps:KRR39_02210"/>
<name>A0A975SZ79_9ACTN</name>
<evidence type="ECO:0000256" key="3">
    <source>
        <dbReference type="ARBA" id="ARBA00022475"/>
    </source>
</evidence>